<evidence type="ECO:0000256" key="1">
    <source>
        <dbReference type="ARBA" id="ARBA00022898"/>
    </source>
</evidence>
<accession>A0A1X7F8V4</accession>
<dbReference type="SUPFAM" id="SSF46785">
    <property type="entry name" value="Winged helix' DNA-binding domain"/>
    <property type="match status" value="1"/>
</dbReference>
<organism evidence="6 7">
    <name type="scientific">Trinickia caryophylli</name>
    <name type="common">Paraburkholderia caryophylli</name>
    <dbReference type="NCBI Taxonomy" id="28094"/>
    <lineage>
        <taxon>Bacteria</taxon>
        <taxon>Pseudomonadati</taxon>
        <taxon>Pseudomonadota</taxon>
        <taxon>Betaproteobacteria</taxon>
        <taxon>Burkholderiales</taxon>
        <taxon>Burkholderiaceae</taxon>
        <taxon>Trinickia</taxon>
    </lineage>
</organism>
<dbReference type="PROSITE" id="PS50949">
    <property type="entry name" value="HTH_GNTR"/>
    <property type="match status" value="1"/>
</dbReference>
<protein>
    <submittedName>
        <fullName evidence="6">Regulatory protein, gntR family</fullName>
    </submittedName>
</protein>
<sequence>MMYEWIAALPARTRPAYLALADGIENAVHAGVIKAGSRLPPQQLLADFLGLHVNTVNRALRETARRGLTAGRTRRGTVVLEQAG</sequence>
<feature type="domain" description="HTH gntR-type" evidence="5">
    <location>
        <begin position="14"/>
        <end position="82"/>
    </location>
</feature>
<dbReference type="EMBL" id="FXAH01000008">
    <property type="protein sequence ID" value="SMF48208.1"/>
    <property type="molecule type" value="Genomic_DNA"/>
</dbReference>
<dbReference type="InterPro" id="IPR036388">
    <property type="entry name" value="WH-like_DNA-bd_sf"/>
</dbReference>
<dbReference type="InterPro" id="IPR051446">
    <property type="entry name" value="HTH_trans_reg/aminotransferase"/>
</dbReference>
<evidence type="ECO:0000313" key="6">
    <source>
        <dbReference type="EMBL" id="SMF48208.1"/>
    </source>
</evidence>
<evidence type="ECO:0000256" key="2">
    <source>
        <dbReference type="ARBA" id="ARBA00023015"/>
    </source>
</evidence>
<evidence type="ECO:0000256" key="4">
    <source>
        <dbReference type="ARBA" id="ARBA00023163"/>
    </source>
</evidence>
<dbReference type="GeneID" id="95550201"/>
<reference evidence="7" key="1">
    <citation type="submission" date="2017-04" db="EMBL/GenBank/DDBJ databases">
        <authorList>
            <person name="Varghese N."/>
            <person name="Submissions S."/>
        </authorList>
    </citation>
    <scope>NUCLEOTIDE SEQUENCE [LARGE SCALE GENOMIC DNA]</scope>
    <source>
        <strain evidence="7">Ballard 720</strain>
    </source>
</reference>
<dbReference type="Pfam" id="PF00392">
    <property type="entry name" value="GntR"/>
    <property type="match status" value="1"/>
</dbReference>
<dbReference type="Gene3D" id="1.10.10.10">
    <property type="entry name" value="Winged helix-like DNA-binding domain superfamily/Winged helix DNA-binding domain"/>
    <property type="match status" value="1"/>
</dbReference>
<dbReference type="InterPro" id="IPR036390">
    <property type="entry name" value="WH_DNA-bd_sf"/>
</dbReference>
<dbReference type="STRING" id="28094.SAMN06295900_10837"/>
<dbReference type="GO" id="GO:0003700">
    <property type="term" value="F:DNA-binding transcription factor activity"/>
    <property type="evidence" value="ECO:0007669"/>
    <property type="project" value="InterPro"/>
</dbReference>
<dbReference type="PANTHER" id="PTHR46577:SF1">
    <property type="entry name" value="HTH-TYPE TRANSCRIPTIONAL REGULATORY PROTEIN GABR"/>
    <property type="match status" value="1"/>
</dbReference>
<keyword evidence="3" id="KW-0238">DNA-binding</keyword>
<dbReference type="SMART" id="SM00345">
    <property type="entry name" value="HTH_GNTR"/>
    <property type="match status" value="1"/>
</dbReference>
<evidence type="ECO:0000256" key="3">
    <source>
        <dbReference type="ARBA" id="ARBA00023125"/>
    </source>
</evidence>
<dbReference type="InterPro" id="IPR000524">
    <property type="entry name" value="Tscrpt_reg_HTH_GntR"/>
</dbReference>
<dbReference type="Proteomes" id="UP000192911">
    <property type="component" value="Unassembled WGS sequence"/>
</dbReference>
<dbReference type="AlphaFoldDB" id="A0A1X7F8V4"/>
<proteinExistence type="predicted"/>
<evidence type="ECO:0000259" key="5">
    <source>
        <dbReference type="PROSITE" id="PS50949"/>
    </source>
</evidence>
<gene>
    <name evidence="6" type="ORF">SAMN06295900_10837</name>
</gene>
<evidence type="ECO:0000313" key="7">
    <source>
        <dbReference type="Proteomes" id="UP000192911"/>
    </source>
</evidence>
<name>A0A1X7F8V4_TRICW</name>
<dbReference type="GO" id="GO:0003677">
    <property type="term" value="F:DNA binding"/>
    <property type="evidence" value="ECO:0007669"/>
    <property type="project" value="UniProtKB-KW"/>
</dbReference>
<keyword evidence="2" id="KW-0805">Transcription regulation</keyword>
<keyword evidence="7" id="KW-1185">Reference proteome</keyword>
<keyword evidence="1" id="KW-0663">Pyridoxal phosphate</keyword>
<keyword evidence="4" id="KW-0804">Transcription</keyword>
<dbReference type="PANTHER" id="PTHR46577">
    <property type="entry name" value="HTH-TYPE TRANSCRIPTIONAL REGULATORY PROTEIN GABR"/>
    <property type="match status" value="1"/>
</dbReference>
<dbReference type="RefSeq" id="WP_233212132.1">
    <property type="nucleotide sequence ID" value="NZ_BSQD01000010.1"/>
</dbReference>